<evidence type="ECO:0000313" key="27">
    <source>
        <dbReference type="Proteomes" id="UP000005778"/>
    </source>
</evidence>
<evidence type="ECO:0000256" key="4">
    <source>
        <dbReference type="ARBA" id="ARBA00022475"/>
    </source>
</evidence>
<dbReference type="SUPFAM" id="SSF55874">
    <property type="entry name" value="ATPase domain of HSP90 chaperone/DNA topoisomerase II/histidine kinase"/>
    <property type="match status" value="1"/>
</dbReference>
<dbReference type="InterPro" id="IPR036890">
    <property type="entry name" value="HATPase_C_sf"/>
</dbReference>
<dbReference type="InterPro" id="IPR008207">
    <property type="entry name" value="Sig_transdc_His_kin_Hpt_dom"/>
</dbReference>
<dbReference type="Pfam" id="PF13426">
    <property type="entry name" value="PAS_9"/>
    <property type="match status" value="1"/>
</dbReference>
<feature type="chain" id="PRO_5003699019" description="Sensory/regulatory protein RpfC" evidence="20">
    <location>
        <begin position="31"/>
        <end position="1630"/>
    </location>
</feature>
<keyword evidence="20" id="KW-0732">Signal</keyword>
<dbReference type="Pfam" id="PF08447">
    <property type="entry name" value="PAS_3"/>
    <property type="match status" value="1"/>
</dbReference>
<evidence type="ECO:0000256" key="9">
    <source>
        <dbReference type="ARBA" id="ARBA00022777"/>
    </source>
</evidence>
<dbReference type="Pfam" id="PF17200">
    <property type="entry name" value="sCache_2"/>
    <property type="match status" value="1"/>
</dbReference>
<dbReference type="PROSITE" id="PS50113">
    <property type="entry name" value="PAC"/>
    <property type="match status" value="1"/>
</dbReference>
<keyword evidence="10" id="KW-0067">ATP-binding</keyword>
<dbReference type="InterPro" id="IPR013655">
    <property type="entry name" value="PAS_fold_3"/>
</dbReference>
<dbReference type="InterPro" id="IPR001789">
    <property type="entry name" value="Sig_transdc_resp-reg_receiver"/>
</dbReference>
<dbReference type="InterPro" id="IPR001610">
    <property type="entry name" value="PAC"/>
</dbReference>
<dbReference type="InterPro" id="IPR035965">
    <property type="entry name" value="PAS-like_dom_sf"/>
</dbReference>
<dbReference type="SUPFAM" id="SSF52172">
    <property type="entry name" value="CheY-like"/>
    <property type="match status" value="2"/>
</dbReference>
<dbReference type="InterPro" id="IPR036641">
    <property type="entry name" value="HPT_dom_sf"/>
</dbReference>
<evidence type="ECO:0000256" key="19">
    <source>
        <dbReference type="SAM" id="Phobius"/>
    </source>
</evidence>
<dbReference type="CDD" id="cd00082">
    <property type="entry name" value="HisKA"/>
    <property type="match status" value="1"/>
</dbReference>
<dbReference type="PANTHER" id="PTHR45339">
    <property type="entry name" value="HYBRID SIGNAL TRANSDUCTION HISTIDINE KINASE J"/>
    <property type="match status" value="1"/>
</dbReference>
<dbReference type="GO" id="GO:0000155">
    <property type="term" value="F:phosphorelay sensor kinase activity"/>
    <property type="evidence" value="ECO:0007669"/>
    <property type="project" value="InterPro"/>
</dbReference>
<dbReference type="eggNOG" id="COG2205">
    <property type="taxonomic scope" value="Bacteria"/>
</dbReference>
<evidence type="ECO:0000256" key="2">
    <source>
        <dbReference type="ARBA" id="ARBA00004651"/>
    </source>
</evidence>
<dbReference type="Pfam" id="PF02518">
    <property type="entry name" value="HATPase_c"/>
    <property type="match status" value="1"/>
</dbReference>
<feature type="transmembrane region" description="Helical" evidence="19">
    <location>
        <begin position="584"/>
        <end position="605"/>
    </location>
</feature>
<evidence type="ECO:0000256" key="11">
    <source>
        <dbReference type="ARBA" id="ARBA00022989"/>
    </source>
</evidence>
<evidence type="ECO:0000259" key="25">
    <source>
        <dbReference type="PROSITE" id="PS50894"/>
    </source>
</evidence>
<dbReference type="eggNOG" id="COG2984">
    <property type="taxonomic scope" value="Bacteria"/>
</dbReference>
<dbReference type="Gene3D" id="1.20.120.160">
    <property type="entry name" value="HPT domain"/>
    <property type="match status" value="1"/>
</dbReference>
<keyword evidence="27" id="KW-1185">Reference proteome</keyword>
<dbReference type="eggNOG" id="COG0745">
    <property type="taxonomic scope" value="Bacteria"/>
</dbReference>
<evidence type="ECO:0000256" key="20">
    <source>
        <dbReference type="SAM" id="SignalP"/>
    </source>
</evidence>
<dbReference type="InterPro" id="IPR011006">
    <property type="entry name" value="CheY-like_superfamily"/>
</dbReference>
<dbReference type="SUPFAM" id="SSF47226">
    <property type="entry name" value="Histidine-containing phosphotransfer domain, HPT domain"/>
    <property type="match status" value="1"/>
</dbReference>
<dbReference type="SMART" id="SM00387">
    <property type="entry name" value="HATPase_c"/>
    <property type="match status" value="1"/>
</dbReference>
<dbReference type="PROSITE" id="PS50112">
    <property type="entry name" value="PAS"/>
    <property type="match status" value="1"/>
</dbReference>
<feature type="modified residue" description="4-aspartylphosphate" evidence="17">
    <location>
        <position position="1420"/>
    </location>
</feature>
<dbReference type="InterPro" id="IPR000700">
    <property type="entry name" value="PAS-assoc_C"/>
</dbReference>
<keyword evidence="8" id="KW-0547">Nucleotide-binding</keyword>
<evidence type="ECO:0000256" key="10">
    <source>
        <dbReference type="ARBA" id="ARBA00022840"/>
    </source>
</evidence>
<evidence type="ECO:0000259" key="24">
    <source>
        <dbReference type="PROSITE" id="PS50113"/>
    </source>
</evidence>
<comment type="catalytic activity">
    <reaction evidence="1">
        <text>ATP + protein L-histidine = ADP + protein N-phospho-L-histidine.</text>
        <dbReference type="EC" id="2.7.13.3"/>
    </reaction>
</comment>
<dbReference type="SMART" id="SM01049">
    <property type="entry name" value="Cache_2"/>
    <property type="match status" value="1"/>
</dbReference>
<dbReference type="GO" id="GO:0005524">
    <property type="term" value="F:ATP binding"/>
    <property type="evidence" value="ECO:0007669"/>
    <property type="project" value="UniProtKB-KW"/>
</dbReference>
<evidence type="ECO:0000259" key="22">
    <source>
        <dbReference type="PROSITE" id="PS50110"/>
    </source>
</evidence>
<feature type="transmembrane region" description="Helical" evidence="19">
    <location>
        <begin position="394"/>
        <end position="414"/>
    </location>
</feature>
<dbReference type="eggNOG" id="COG5002">
    <property type="taxonomic scope" value="Bacteria"/>
</dbReference>
<feature type="domain" description="HPt" evidence="25">
    <location>
        <begin position="1528"/>
        <end position="1621"/>
    </location>
</feature>
<dbReference type="FunFam" id="3.30.565.10:FF:000010">
    <property type="entry name" value="Sensor histidine kinase RcsC"/>
    <property type="match status" value="1"/>
</dbReference>
<name>I5AYD0_9BACT</name>
<evidence type="ECO:0000256" key="18">
    <source>
        <dbReference type="SAM" id="Coils"/>
    </source>
</evidence>
<dbReference type="Gene3D" id="1.10.287.130">
    <property type="match status" value="1"/>
</dbReference>
<dbReference type="Pfam" id="PF00072">
    <property type="entry name" value="Response_reg"/>
    <property type="match status" value="2"/>
</dbReference>
<dbReference type="SUPFAM" id="SSF47384">
    <property type="entry name" value="Homodimeric domain of signal transducing histidine kinase"/>
    <property type="match status" value="1"/>
</dbReference>
<dbReference type="HOGENOM" id="CLU_243173_0_0_7"/>
<dbReference type="PROSITE" id="PS50110">
    <property type="entry name" value="RESPONSE_REGULATORY"/>
    <property type="match status" value="2"/>
</dbReference>
<reference evidence="26 27" key="2">
    <citation type="submission" date="2012-02" db="EMBL/GenBank/DDBJ databases">
        <title>Improved High-Quality Draft sequence of Desulfobacter postgatei 2ac9.</title>
        <authorList>
            <consortium name="US DOE Joint Genome Institute"/>
            <person name="Lucas S."/>
            <person name="Han J."/>
            <person name="Lapidus A."/>
            <person name="Cheng J.-F."/>
            <person name="Goodwin L."/>
            <person name="Pitluck S."/>
            <person name="Peters L."/>
            <person name="Ovchinnikova G."/>
            <person name="Held B."/>
            <person name="Detter J.C."/>
            <person name="Han C."/>
            <person name="Tapia R."/>
            <person name="Land M."/>
            <person name="Hauser L."/>
            <person name="Kyrpides N."/>
            <person name="Ivanova N."/>
            <person name="Pagani I."/>
            <person name="Orellana R."/>
            <person name="Lovley D."/>
            <person name="Woyke T."/>
        </authorList>
    </citation>
    <scope>NUCLEOTIDE SEQUENCE [LARGE SCALE GENOMIC DNA]</scope>
    <source>
        <strain evidence="26 27">2ac9</strain>
    </source>
</reference>
<feature type="coiled-coil region" evidence="18">
    <location>
        <begin position="909"/>
        <end position="943"/>
    </location>
</feature>
<evidence type="ECO:0000256" key="8">
    <source>
        <dbReference type="ARBA" id="ARBA00022741"/>
    </source>
</evidence>
<evidence type="ECO:0000259" key="23">
    <source>
        <dbReference type="PROSITE" id="PS50112"/>
    </source>
</evidence>
<dbReference type="Proteomes" id="UP000005778">
    <property type="component" value="Chromosome"/>
</dbReference>
<evidence type="ECO:0000259" key="21">
    <source>
        <dbReference type="PROSITE" id="PS50109"/>
    </source>
</evidence>
<dbReference type="STRING" id="879212.DespoDRAFT_00201"/>
<dbReference type="InterPro" id="IPR036097">
    <property type="entry name" value="HisK_dim/P_sf"/>
</dbReference>
<accession>I5AYD0</accession>
<dbReference type="InterPro" id="IPR003661">
    <property type="entry name" value="HisK_dim/P_dom"/>
</dbReference>
<evidence type="ECO:0000256" key="15">
    <source>
        <dbReference type="ARBA" id="ARBA00068150"/>
    </source>
</evidence>
<keyword evidence="13 19" id="KW-0472">Membrane</keyword>
<dbReference type="InterPro" id="IPR033480">
    <property type="entry name" value="sCache_2"/>
</dbReference>
<dbReference type="PANTHER" id="PTHR45339:SF1">
    <property type="entry name" value="HYBRID SIGNAL TRANSDUCTION HISTIDINE KINASE J"/>
    <property type="match status" value="1"/>
</dbReference>
<feature type="domain" description="PAC" evidence="24">
    <location>
        <begin position="861"/>
        <end position="914"/>
    </location>
</feature>
<dbReference type="SUPFAM" id="SSF55785">
    <property type="entry name" value="PYP-like sensor domain (PAS domain)"/>
    <property type="match status" value="2"/>
</dbReference>
<dbReference type="InterPro" id="IPR005467">
    <property type="entry name" value="His_kinase_dom"/>
</dbReference>
<sequence length="1630" mass="181954">MQFRLPHPFYGFFIACCVLCLAVLAGDAAAYEMGTAPSYTTERVLILHSYHKGFSWTDNIEAGIRTALEGESVEFFIEYLDSKRQPLEAAGSHILEYLNWKYKTLPIDLLILSDNNALTFLQSYKKNLFPDVPIVFCGINNFQPTLLEGFEHRITGVVEKTDPVRTLQLIRLLQPKAEKLYLITGTTPTGEAVAKEVDAALTADSFGFTPVWLRGLSTVELEQNLSAVSPNDAVFLVLFNRDKDGVYYNYETAAELVDRATFAPVYGMWDFYLGHGIVGGMLASSRDQGLRAGALALKILQQKNIPPVITDSPNAPIFLWDKLRSHGLNPDLLPQDTQIRNRPDSKTWAVAIAAGLGMLLFAVAGYNLIRLFSKTDRSFSRSMPDVFRSNVRQALILLSVVLVTGLAVQSWFAAKNEMAQIRHSIFNERKDLIRTMVNRAVDYINYERYRLGRKGASIQDIKNQILKGLETYVYAHGEGYLFVFTDQGVVLLNRIQPELVGKNLLDITDPNGIKIAQSLIDAAGKAGGGFVQYKWNKPSLGRGVPKISFARKMNDWGWVIGSGLYLDDIEKNSQFFAKQQRNEFIVELLIIFSLTLSVIFLLRLVSRRLTASIDKELFLLQKAISDHDVNAADYTFHEFQAIAAMADDSFKELARTQASLMETESRQREILEHLDAGVVIISRADHLICYVNPTAAKLIGTDPDRIIGNECMKYICPTEKGACPITDLGQMMDNSPRMLLNTAGRQIPIMKTVRPFTYNGQPALLETFVDITEQQRAEDALRRERERLANVITGTDVGTWEWNVQTGETVFNERWAQICGYSLGELSPVSIDTWTHLAHPDDLKKVEILLDRHFSGELDRYDAECRMRHKNGHWVWVQDKGRVISITHDGKPLMMFGTHTDITERKQDQERLQRSLVETEQANKALKKARNKLITVNEHLKNQTALAKRMAAGAEMATRAKSEFLANMSHEIRTPMNGIIGMTGLLLDTDLSDEQRLFTGNVKASADALLTLINDILDFSKIEAGKLDMEILDFELRPFLDDFAHMMALKAHEKDLELICEVSPEVPGQLQGDPGRLRQILTNLTDNAIKFTNAGEVVIQAHLKHQTKEEVLIYFSVKDTGVGIAPEKQGHLFEQFTQVDASITRKYGGTGLGLAISKKLAQLMGGDIGVISPVPEINKLASRPSDSLHSGCLFWFTAQFKQPPSSAETGHEQKIMPDPLKNVRILIVDDNRTNRETLVRQLVGMGAKVSEAADGKAALEKIKRTAQENRLYDLAILDIQMPGMTGDKLGLAIKKEAFGADIKLVLMLSIGRRGDARYFQSIGFSGYLTKPVRYSELSDTLASVLSGGQAGKEENARIRHLNGEIKQPHVRILLAEDNITNQIVAKGILEKFGYSVDAVANGIEAIRALEKIPYDMVLMDLQMSELDGLKATRMIRNTASNVINPNIPVVAMTANAMAGDREKCLNAGMNDYISKPVDPIILAEKIEKWINRIQPRNPERSTVVQKKDKKHGTETFNPEALRANLMEDKQLIAATIRTFLDDMPGQIEILSQLIKQGQAQKGGVQAHKIKGASGYVAADAFQKTAFKMEVAGKAGDLREVEQLLPEISEQFSRLKSDLEDYAARLTVLDH</sequence>
<dbReference type="CDD" id="cd16922">
    <property type="entry name" value="HATPase_EvgS-ArcB-TorS-like"/>
    <property type="match status" value="1"/>
</dbReference>
<feature type="domain" description="Response regulatory" evidence="22">
    <location>
        <begin position="1371"/>
        <end position="1490"/>
    </location>
</feature>
<dbReference type="Gene3D" id="3.30.565.10">
    <property type="entry name" value="Histidine kinase-like ATPase, C-terminal domain"/>
    <property type="match status" value="1"/>
</dbReference>
<feature type="signal peptide" evidence="20">
    <location>
        <begin position="1"/>
        <end position="30"/>
    </location>
</feature>
<dbReference type="EC" id="2.7.13.3" evidence="3"/>
<dbReference type="Gene3D" id="3.40.50.2300">
    <property type="match status" value="4"/>
</dbReference>
<keyword evidence="12" id="KW-0902">Two-component regulatory system</keyword>
<reference evidence="26 27" key="1">
    <citation type="submission" date="2011-09" db="EMBL/GenBank/DDBJ databases">
        <authorList>
            <consortium name="US DOE Joint Genome Institute (JGI-PGF)"/>
            <person name="Lucas S."/>
            <person name="Han J."/>
            <person name="Lapidus A."/>
            <person name="Cheng J.-F."/>
            <person name="Goodwin L."/>
            <person name="Pitluck S."/>
            <person name="Peters L."/>
            <person name="Land M.L."/>
            <person name="Hauser L."/>
            <person name="Orellana R."/>
            <person name="Lovley D."/>
            <person name="Woyke T.J."/>
        </authorList>
    </citation>
    <scope>NUCLEOTIDE SEQUENCE [LARGE SCALE GENOMIC DNA]</scope>
    <source>
        <strain evidence="26 27">2ac9</strain>
    </source>
</reference>
<dbReference type="PROSITE" id="PS50109">
    <property type="entry name" value="HIS_KIN"/>
    <property type="match status" value="1"/>
</dbReference>
<evidence type="ECO:0000256" key="5">
    <source>
        <dbReference type="ARBA" id="ARBA00022553"/>
    </source>
</evidence>
<dbReference type="InterPro" id="IPR004358">
    <property type="entry name" value="Sig_transdc_His_kin-like_C"/>
</dbReference>
<dbReference type="PROSITE" id="PS50894">
    <property type="entry name" value="HPT"/>
    <property type="match status" value="1"/>
</dbReference>
<keyword evidence="9" id="KW-0418">Kinase</keyword>
<dbReference type="SMART" id="SM00086">
    <property type="entry name" value="PAC"/>
    <property type="match status" value="2"/>
</dbReference>
<dbReference type="CDD" id="cd17546">
    <property type="entry name" value="REC_hyHK_CKI1_RcsC-like"/>
    <property type="match status" value="1"/>
</dbReference>
<keyword evidence="18" id="KW-0175">Coiled coil</keyword>
<dbReference type="Pfam" id="PF01627">
    <property type="entry name" value="Hpt"/>
    <property type="match status" value="1"/>
</dbReference>
<keyword evidence="7 19" id="KW-0812">Transmembrane</keyword>
<dbReference type="Pfam" id="PF00512">
    <property type="entry name" value="HisKA"/>
    <property type="match status" value="1"/>
</dbReference>
<dbReference type="PROSITE" id="PS51257">
    <property type="entry name" value="PROKAR_LIPOPROTEIN"/>
    <property type="match status" value="1"/>
</dbReference>
<dbReference type="SMART" id="SM00388">
    <property type="entry name" value="HisKA"/>
    <property type="match status" value="1"/>
</dbReference>
<dbReference type="Gene3D" id="3.30.450.20">
    <property type="entry name" value="PAS domain"/>
    <property type="match status" value="3"/>
</dbReference>
<evidence type="ECO:0000256" key="6">
    <source>
        <dbReference type="ARBA" id="ARBA00022679"/>
    </source>
</evidence>
<comment type="subunit">
    <text evidence="14">At low DSF concentrations, interacts with RpfF.</text>
</comment>
<gene>
    <name evidence="26" type="ORF">DespoDRAFT_00201</name>
</gene>
<evidence type="ECO:0000256" key="16">
    <source>
        <dbReference type="PROSITE-ProRule" id="PRU00110"/>
    </source>
</evidence>
<evidence type="ECO:0000256" key="14">
    <source>
        <dbReference type="ARBA" id="ARBA00064003"/>
    </source>
</evidence>
<dbReference type="SMART" id="SM00091">
    <property type="entry name" value="PAS"/>
    <property type="match status" value="3"/>
</dbReference>
<dbReference type="InterPro" id="IPR000014">
    <property type="entry name" value="PAS"/>
</dbReference>
<dbReference type="SMART" id="SM00448">
    <property type="entry name" value="REC"/>
    <property type="match status" value="2"/>
</dbReference>
<dbReference type="PRINTS" id="PR00344">
    <property type="entry name" value="BCTRLSENSOR"/>
</dbReference>
<organism evidence="26 27">
    <name type="scientific">Desulfobacter postgatei 2ac9</name>
    <dbReference type="NCBI Taxonomy" id="879212"/>
    <lineage>
        <taxon>Bacteria</taxon>
        <taxon>Pseudomonadati</taxon>
        <taxon>Thermodesulfobacteriota</taxon>
        <taxon>Desulfobacteria</taxon>
        <taxon>Desulfobacterales</taxon>
        <taxon>Desulfobacteraceae</taxon>
        <taxon>Desulfobacter</taxon>
    </lineage>
</organism>
<keyword evidence="4" id="KW-1003">Cell membrane</keyword>
<feature type="modified residue" description="Phosphohistidine" evidence="16">
    <location>
        <position position="1567"/>
    </location>
</feature>
<dbReference type="CDD" id="cd00088">
    <property type="entry name" value="HPT"/>
    <property type="match status" value="1"/>
</dbReference>
<dbReference type="GO" id="GO:0005886">
    <property type="term" value="C:plasma membrane"/>
    <property type="evidence" value="ECO:0007669"/>
    <property type="project" value="UniProtKB-SubCell"/>
</dbReference>
<feature type="domain" description="Histidine kinase" evidence="21">
    <location>
        <begin position="967"/>
        <end position="1172"/>
    </location>
</feature>
<dbReference type="FunFam" id="1.10.287.130:FF:000002">
    <property type="entry name" value="Two-component osmosensing histidine kinase"/>
    <property type="match status" value="1"/>
</dbReference>
<keyword evidence="5 17" id="KW-0597">Phosphoprotein</keyword>
<evidence type="ECO:0000256" key="1">
    <source>
        <dbReference type="ARBA" id="ARBA00000085"/>
    </source>
</evidence>
<evidence type="ECO:0000256" key="12">
    <source>
        <dbReference type="ARBA" id="ARBA00023012"/>
    </source>
</evidence>
<evidence type="ECO:0000313" key="26">
    <source>
        <dbReference type="EMBL" id="EIM62243.1"/>
    </source>
</evidence>
<keyword evidence="11 19" id="KW-1133">Transmembrane helix</keyword>
<proteinExistence type="predicted"/>
<evidence type="ECO:0000256" key="13">
    <source>
        <dbReference type="ARBA" id="ARBA00023136"/>
    </source>
</evidence>
<protein>
    <recommendedName>
        <fullName evidence="15">Sensory/regulatory protein RpfC</fullName>
        <ecNumber evidence="3">2.7.13.3</ecNumber>
    </recommendedName>
</protein>
<dbReference type="CDD" id="cd00130">
    <property type="entry name" value="PAS"/>
    <property type="match status" value="1"/>
</dbReference>
<dbReference type="EMBL" id="CM001488">
    <property type="protein sequence ID" value="EIM62243.1"/>
    <property type="molecule type" value="Genomic_DNA"/>
</dbReference>
<keyword evidence="6" id="KW-0808">Transferase</keyword>
<feature type="transmembrane region" description="Helical" evidence="19">
    <location>
        <begin position="348"/>
        <end position="373"/>
    </location>
</feature>
<dbReference type="NCBIfam" id="TIGR00229">
    <property type="entry name" value="sensory_box"/>
    <property type="match status" value="2"/>
</dbReference>
<feature type="domain" description="Response regulatory" evidence="22">
    <location>
        <begin position="1224"/>
        <end position="1345"/>
    </location>
</feature>
<comment type="subcellular location">
    <subcellularLocation>
        <location evidence="2">Cell membrane</location>
        <topology evidence="2">Multi-pass membrane protein</topology>
    </subcellularLocation>
</comment>
<evidence type="ECO:0000256" key="7">
    <source>
        <dbReference type="ARBA" id="ARBA00022692"/>
    </source>
</evidence>
<feature type="modified residue" description="4-aspartylphosphate" evidence="17">
    <location>
        <position position="1278"/>
    </location>
</feature>
<dbReference type="InterPro" id="IPR003594">
    <property type="entry name" value="HATPase_dom"/>
</dbReference>
<evidence type="ECO:0000256" key="17">
    <source>
        <dbReference type="PROSITE-ProRule" id="PRU00169"/>
    </source>
</evidence>
<feature type="domain" description="PAS" evidence="23">
    <location>
        <begin position="663"/>
        <end position="712"/>
    </location>
</feature>
<evidence type="ECO:0000256" key="3">
    <source>
        <dbReference type="ARBA" id="ARBA00012438"/>
    </source>
</evidence>